<evidence type="ECO:0000313" key="12">
    <source>
        <dbReference type="Proteomes" id="UP001061958"/>
    </source>
</evidence>
<dbReference type="AlphaFoldDB" id="A0A9C7Q419"/>
<dbReference type="PANTHER" id="PTHR12952:SF0">
    <property type="entry name" value="PROTEIN SYS1 HOMOLOG"/>
    <property type="match status" value="1"/>
</dbReference>
<evidence type="ECO:0000256" key="4">
    <source>
        <dbReference type="ARBA" id="ARBA00022692"/>
    </source>
</evidence>
<reference evidence="11" key="1">
    <citation type="journal article" date="2022" name="Proc. Natl. Acad. Sci. U.S.A.">
        <title>Life cycle and functional genomics of the unicellular red alga Galdieria for elucidating algal and plant evolution and industrial use.</title>
        <authorList>
            <person name="Hirooka S."/>
            <person name="Itabashi T."/>
            <person name="Ichinose T.M."/>
            <person name="Onuma R."/>
            <person name="Fujiwara T."/>
            <person name="Yamashita S."/>
            <person name="Jong L.W."/>
            <person name="Tomita R."/>
            <person name="Iwane A.H."/>
            <person name="Miyagishima S.Y."/>
        </authorList>
    </citation>
    <scope>NUCLEOTIDE SEQUENCE</scope>
    <source>
        <strain evidence="11">NBRC 102759</strain>
    </source>
</reference>
<reference evidence="11" key="2">
    <citation type="submission" date="2022-01" db="EMBL/GenBank/DDBJ databases">
        <authorList>
            <person name="Hirooka S."/>
            <person name="Miyagishima S.Y."/>
        </authorList>
    </citation>
    <scope>NUCLEOTIDE SEQUENCE</scope>
    <source>
        <strain evidence="11">NBRC 102759</strain>
    </source>
</reference>
<dbReference type="GO" id="GO:0005802">
    <property type="term" value="C:trans-Golgi network"/>
    <property type="evidence" value="ECO:0007669"/>
    <property type="project" value="TreeGrafter"/>
</dbReference>
<evidence type="ECO:0008006" key="13">
    <source>
        <dbReference type="Google" id="ProtNLM"/>
    </source>
</evidence>
<keyword evidence="3" id="KW-0813">Transport</keyword>
<comment type="caution">
    <text evidence="11">The sequence shown here is derived from an EMBL/GenBank/DDBJ whole genome shotgun (WGS) entry which is preliminary data.</text>
</comment>
<dbReference type="EMBL" id="BQMJ01000066">
    <property type="protein sequence ID" value="GJQ15212.1"/>
    <property type="molecule type" value="Genomic_DNA"/>
</dbReference>
<dbReference type="Pfam" id="PF09801">
    <property type="entry name" value="SYS1"/>
    <property type="match status" value="1"/>
</dbReference>
<organism evidence="11 12">
    <name type="scientific">Galdieria partita</name>
    <dbReference type="NCBI Taxonomy" id="83374"/>
    <lineage>
        <taxon>Eukaryota</taxon>
        <taxon>Rhodophyta</taxon>
        <taxon>Bangiophyceae</taxon>
        <taxon>Galdieriales</taxon>
        <taxon>Galdieriaceae</taxon>
        <taxon>Galdieria</taxon>
    </lineage>
</organism>
<evidence type="ECO:0000256" key="5">
    <source>
        <dbReference type="ARBA" id="ARBA00022927"/>
    </source>
</evidence>
<evidence type="ECO:0000256" key="8">
    <source>
        <dbReference type="ARBA" id="ARBA00023136"/>
    </source>
</evidence>
<protein>
    <recommendedName>
        <fullName evidence="13">Protein SYS1 homolog</fullName>
    </recommendedName>
</protein>
<evidence type="ECO:0000313" key="10">
    <source>
        <dbReference type="EMBL" id="GJQ14702.1"/>
    </source>
</evidence>
<dbReference type="EMBL" id="BQMJ01000058">
    <property type="protein sequence ID" value="GJQ14702.1"/>
    <property type="molecule type" value="Genomic_DNA"/>
</dbReference>
<gene>
    <name evidence="10" type="ORF">GpartN1_g6493.t1</name>
    <name evidence="11" type="ORF">GpartN1_g7003.t1</name>
</gene>
<comment type="similarity">
    <text evidence="2">Belongs to the SYS1 family.</text>
</comment>
<keyword evidence="4 9" id="KW-0812">Transmembrane</keyword>
<keyword evidence="12" id="KW-1185">Reference proteome</keyword>
<dbReference type="GO" id="GO:0006895">
    <property type="term" value="P:Golgi to endosome transport"/>
    <property type="evidence" value="ECO:0007669"/>
    <property type="project" value="TreeGrafter"/>
</dbReference>
<dbReference type="PANTHER" id="PTHR12952">
    <property type="entry name" value="SYS1"/>
    <property type="match status" value="1"/>
</dbReference>
<evidence type="ECO:0000256" key="1">
    <source>
        <dbReference type="ARBA" id="ARBA00004653"/>
    </source>
</evidence>
<proteinExistence type="inferred from homology"/>
<evidence type="ECO:0000313" key="11">
    <source>
        <dbReference type="EMBL" id="GJQ15212.1"/>
    </source>
</evidence>
<evidence type="ECO:0000256" key="3">
    <source>
        <dbReference type="ARBA" id="ARBA00022448"/>
    </source>
</evidence>
<comment type="subcellular location">
    <subcellularLocation>
        <location evidence="1">Golgi apparatus membrane</location>
        <topology evidence="1">Multi-pass membrane protein</topology>
    </subcellularLocation>
</comment>
<name>A0A9C7Q419_9RHOD</name>
<dbReference type="Proteomes" id="UP001061958">
    <property type="component" value="Unassembled WGS sequence"/>
</dbReference>
<evidence type="ECO:0000256" key="7">
    <source>
        <dbReference type="ARBA" id="ARBA00023034"/>
    </source>
</evidence>
<dbReference type="GO" id="GO:0005829">
    <property type="term" value="C:cytosol"/>
    <property type="evidence" value="ECO:0007669"/>
    <property type="project" value="GOC"/>
</dbReference>
<feature type="transmembrane region" description="Helical" evidence="9">
    <location>
        <begin position="160"/>
        <end position="179"/>
    </location>
</feature>
<keyword evidence="6 9" id="KW-1133">Transmembrane helix</keyword>
<sequence length="220" mass="25682">MTKLWNDGVSRYLGHLLHSVSNYWNRFSQHEESNVASMGSFHGSETTVTTSSCKTFGQICLLQLAFYLCVTTTLWLLESMLGFPFEQVFRQLFSYEVWRTTTVQGFLVPCAFFLNSVWMAIWLRIIVKRSKKCLDFVITMYLLHFVFCTGFYSFPYSWSWWLFVLIGVSISTLLGEWLCMKRELQDIMLISSGEDNGTPLHQITIESHRPHSSQEAYRKN</sequence>
<feature type="transmembrane region" description="Helical" evidence="9">
    <location>
        <begin position="64"/>
        <end position="85"/>
    </location>
</feature>
<dbReference type="GO" id="GO:0043001">
    <property type="term" value="P:Golgi to plasma membrane protein transport"/>
    <property type="evidence" value="ECO:0007669"/>
    <property type="project" value="TreeGrafter"/>
</dbReference>
<keyword evidence="7" id="KW-0333">Golgi apparatus</keyword>
<feature type="transmembrane region" description="Helical" evidence="9">
    <location>
        <begin position="134"/>
        <end position="154"/>
    </location>
</feature>
<accession>A0A9C7Q419</accession>
<keyword evidence="5" id="KW-0653">Protein transport</keyword>
<evidence type="ECO:0000256" key="6">
    <source>
        <dbReference type="ARBA" id="ARBA00022989"/>
    </source>
</evidence>
<evidence type="ECO:0000256" key="2">
    <source>
        <dbReference type="ARBA" id="ARBA00008160"/>
    </source>
</evidence>
<dbReference type="OrthoDB" id="542931at2759"/>
<dbReference type="GO" id="GO:0000139">
    <property type="term" value="C:Golgi membrane"/>
    <property type="evidence" value="ECO:0007669"/>
    <property type="project" value="UniProtKB-SubCell"/>
</dbReference>
<evidence type="ECO:0000256" key="9">
    <source>
        <dbReference type="SAM" id="Phobius"/>
    </source>
</evidence>
<dbReference type="InterPro" id="IPR019185">
    <property type="entry name" value="Integral_membrane_SYS1-rel"/>
</dbReference>
<keyword evidence="8 9" id="KW-0472">Membrane</keyword>
<dbReference type="GO" id="GO:0034067">
    <property type="term" value="P:protein localization to Golgi apparatus"/>
    <property type="evidence" value="ECO:0007669"/>
    <property type="project" value="TreeGrafter"/>
</dbReference>
<feature type="transmembrane region" description="Helical" evidence="9">
    <location>
        <begin position="105"/>
        <end position="127"/>
    </location>
</feature>